<accession>A0A4V1M2Y7</accession>
<proteinExistence type="predicted"/>
<evidence type="ECO:0000313" key="2">
    <source>
        <dbReference type="Proteomes" id="UP000289152"/>
    </source>
</evidence>
<dbReference type="InParanoid" id="A0A4V1M2Y7"/>
<dbReference type="AlphaFoldDB" id="A0A4V1M2Y7"/>
<protein>
    <submittedName>
        <fullName evidence="1">Uncharacterized protein</fullName>
    </submittedName>
</protein>
<dbReference type="VEuPathDB" id="FungiDB:TREMEDRAFT_65310"/>
<gene>
    <name evidence="1" type="ORF">M231_07740</name>
</gene>
<dbReference type="Proteomes" id="UP000289152">
    <property type="component" value="Unassembled WGS sequence"/>
</dbReference>
<organism evidence="1 2">
    <name type="scientific">Tremella mesenterica</name>
    <name type="common">Jelly fungus</name>
    <dbReference type="NCBI Taxonomy" id="5217"/>
    <lineage>
        <taxon>Eukaryota</taxon>
        <taxon>Fungi</taxon>
        <taxon>Dikarya</taxon>
        <taxon>Basidiomycota</taxon>
        <taxon>Agaricomycotina</taxon>
        <taxon>Tremellomycetes</taxon>
        <taxon>Tremellales</taxon>
        <taxon>Tremellaceae</taxon>
        <taxon>Tremella</taxon>
    </lineage>
</organism>
<dbReference type="EMBL" id="SDIL01000165">
    <property type="protein sequence ID" value="RXK35010.1"/>
    <property type="molecule type" value="Genomic_DNA"/>
</dbReference>
<sequence>MSNSKLTPGSDAAKALVLIGELVQSASRHPDWSSITNTFNPPGFFEPWVVKVNIGKGKTTFNVLPASEVNSDETEQVFRTTVPNMTISMESVNQAIEEIAPTGPYFRGFLPGDAIRRILSVSRSPQQTQNDWSRAESETALPYSEENYGGVIAIDLMIEEVSELS</sequence>
<reference evidence="1 2" key="1">
    <citation type="submission" date="2016-06" db="EMBL/GenBank/DDBJ databases">
        <title>Evolution of pathogenesis and genome organization in the Tremellales.</title>
        <authorList>
            <person name="Cuomo C."/>
            <person name="Litvintseva A."/>
            <person name="Heitman J."/>
            <person name="Chen Y."/>
            <person name="Sun S."/>
            <person name="Springer D."/>
            <person name="Dromer F."/>
            <person name="Young S."/>
            <person name="Zeng Q."/>
            <person name="Chapman S."/>
            <person name="Gujja S."/>
            <person name="Saif S."/>
            <person name="Birren B."/>
        </authorList>
    </citation>
    <scope>NUCLEOTIDE SEQUENCE [LARGE SCALE GENOMIC DNA]</scope>
    <source>
        <strain evidence="1 2">ATCC 28783</strain>
    </source>
</reference>
<name>A0A4V1M2Y7_TREME</name>
<evidence type="ECO:0000313" key="1">
    <source>
        <dbReference type="EMBL" id="RXK35010.1"/>
    </source>
</evidence>
<comment type="caution">
    <text evidence="1">The sequence shown here is derived from an EMBL/GenBank/DDBJ whole genome shotgun (WGS) entry which is preliminary data.</text>
</comment>
<keyword evidence="2" id="KW-1185">Reference proteome</keyword>